<sequence length="127" mass="14890">MRLSEYVHQKEQLLEDIRFLFLSSSVIYLFILFYFSLFISLRISSDCCTFVILSDMIVLGEHNIGLYPFIISCRGRAYYLWSQERKKKGKNIHTEGDKEREKKKPYGLPQSTGYSPFFLRSEGVLAV</sequence>
<protein>
    <submittedName>
        <fullName evidence="3">Uncharacterized protein</fullName>
    </submittedName>
</protein>
<evidence type="ECO:0000313" key="4">
    <source>
        <dbReference type="Proteomes" id="UP000325780"/>
    </source>
</evidence>
<dbReference type="AlphaFoldDB" id="A0A5N6U2Y0"/>
<dbReference type="EMBL" id="ML742050">
    <property type="protein sequence ID" value="KAE8152601.1"/>
    <property type="molecule type" value="Genomic_DNA"/>
</dbReference>
<accession>A0A5N6U2Y0</accession>
<keyword evidence="2" id="KW-0472">Membrane</keyword>
<feature type="region of interest" description="Disordered" evidence="1">
    <location>
        <begin position="86"/>
        <end position="109"/>
    </location>
</feature>
<name>A0A5N6U2Y0_ASPAV</name>
<dbReference type="Proteomes" id="UP000325780">
    <property type="component" value="Unassembled WGS sequence"/>
</dbReference>
<feature type="transmembrane region" description="Helical" evidence="2">
    <location>
        <begin position="64"/>
        <end position="81"/>
    </location>
</feature>
<proteinExistence type="predicted"/>
<keyword evidence="2" id="KW-0812">Transmembrane</keyword>
<organism evidence="3 4">
    <name type="scientific">Aspergillus avenaceus</name>
    <dbReference type="NCBI Taxonomy" id="36643"/>
    <lineage>
        <taxon>Eukaryota</taxon>
        <taxon>Fungi</taxon>
        <taxon>Dikarya</taxon>
        <taxon>Ascomycota</taxon>
        <taxon>Pezizomycotina</taxon>
        <taxon>Eurotiomycetes</taxon>
        <taxon>Eurotiomycetidae</taxon>
        <taxon>Eurotiales</taxon>
        <taxon>Aspergillaceae</taxon>
        <taxon>Aspergillus</taxon>
        <taxon>Aspergillus subgen. Circumdati</taxon>
    </lineage>
</organism>
<evidence type="ECO:0000256" key="1">
    <source>
        <dbReference type="SAM" id="MobiDB-lite"/>
    </source>
</evidence>
<feature type="transmembrane region" description="Helical" evidence="2">
    <location>
        <begin position="20"/>
        <end position="44"/>
    </location>
</feature>
<gene>
    <name evidence="3" type="ORF">BDV25DRAFT_59637</name>
</gene>
<keyword evidence="2" id="KW-1133">Transmembrane helix</keyword>
<keyword evidence="4" id="KW-1185">Reference proteome</keyword>
<evidence type="ECO:0000313" key="3">
    <source>
        <dbReference type="EMBL" id="KAE8152601.1"/>
    </source>
</evidence>
<evidence type="ECO:0000256" key="2">
    <source>
        <dbReference type="SAM" id="Phobius"/>
    </source>
</evidence>
<reference evidence="3 4" key="1">
    <citation type="submission" date="2019-04" db="EMBL/GenBank/DDBJ databases">
        <title>Friends and foes A comparative genomics study of 23 Aspergillus species from section Flavi.</title>
        <authorList>
            <consortium name="DOE Joint Genome Institute"/>
            <person name="Kjaerbolling I."/>
            <person name="Vesth T."/>
            <person name="Frisvad J.C."/>
            <person name="Nybo J.L."/>
            <person name="Theobald S."/>
            <person name="Kildgaard S."/>
            <person name="Isbrandt T."/>
            <person name="Kuo A."/>
            <person name="Sato A."/>
            <person name="Lyhne E.K."/>
            <person name="Kogle M.E."/>
            <person name="Wiebenga A."/>
            <person name="Kun R.S."/>
            <person name="Lubbers R.J."/>
            <person name="Makela M.R."/>
            <person name="Barry K."/>
            <person name="Chovatia M."/>
            <person name="Clum A."/>
            <person name="Daum C."/>
            <person name="Haridas S."/>
            <person name="He G."/>
            <person name="LaButti K."/>
            <person name="Lipzen A."/>
            <person name="Mondo S."/>
            <person name="Riley R."/>
            <person name="Salamov A."/>
            <person name="Simmons B.A."/>
            <person name="Magnuson J.K."/>
            <person name="Henrissat B."/>
            <person name="Mortensen U.H."/>
            <person name="Larsen T.O."/>
            <person name="Devries R.P."/>
            <person name="Grigoriev I.V."/>
            <person name="Machida M."/>
            <person name="Baker S.E."/>
            <person name="Andersen M.R."/>
        </authorList>
    </citation>
    <scope>NUCLEOTIDE SEQUENCE [LARGE SCALE GENOMIC DNA]</scope>
    <source>
        <strain evidence="3 4">IBT 18842</strain>
    </source>
</reference>
<feature type="compositionally biased region" description="Basic and acidic residues" evidence="1">
    <location>
        <begin position="92"/>
        <end position="104"/>
    </location>
</feature>